<protein>
    <recommendedName>
        <fullName evidence="4">Secreted protein</fullName>
    </recommendedName>
</protein>
<comment type="caution">
    <text evidence="2">The sequence shown here is derived from an EMBL/GenBank/DDBJ whole genome shotgun (WGS) entry which is preliminary data.</text>
</comment>
<feature type="signal peptide" evidence="1">
    <location>
        <begin position="1"/>
        <end position="29"/>
    </location>
</feature>
<proteinExistence type="predicted"/>
<accession>V5A4Q0</accession>
<dbReference type="AlphaFoldDB" id="V5A4Q0"/>
<dbReference type="Proteomes" id="UP000017861">
    <property type="component" value="Unassembled WGS sequence"/>
</dbReference>
<gene>
    <name evidence="2" type="ORF">TCDM_12773</name>
</gene>
<evidence type="ECO:0008006" key="4">
    <source>
        <dbReference type="Google" id="ProtNLM"/>
    </source>
</evidence>
<organism evidence="2 3">
    <name type="scientific">Trypanosoma cruzi Dm28c</name>
    <dbReference type="NCBI Taxonomy" id="1416333"/>
    <lineage>
        <taxon>Eukaryota</taxon>
        <taxon>Discoba</taxon>
        <taxon>Euglenozoa</taxon>
        <taxon>Kinetoplastea</taxon>
        <taxon>Metakinetoplastina</taxon>
        <taxon>Trypanosomatida</taxon>
        <taxon>Trypanosomatidae</taxon>
        <taxon>Trypanosoma</taxon>
        <taxon>Schizotrypanum</taxon>
    </lineage>
</organism>
<reference evidence="2 3" key="1">
    <citation type="journal article" date="2014" name="Genome Announc.">
        <title>Trypanosoma cruzi Clone Dm28c Draft Genome Sequence.</title>
        <authorList>
            <person name="Grisard E.C."/>
            <person name="Teixeira S.M."/>
            <person name="de Almeida L.G."/>
            <person name="Stoco P.H."/>
            <person name="Gerber A.L."/>
            <person name="Talavera-Lopez C."/>
            <person name="Lima O.C."/>
            <person name="Andersson B."/>
            <person name="de Vasconcelos A.T."/>
        </authorList>
    </citation>
    <scope>NUCLEOTIDE SEQUENCE [LARGE SCALE GENOMIC DNA]</scope>
    <source>
        <strain evidence="2 3">Dm28c</strain>
    </source>
</reference>
<name>V5A4Q0_TRYCR</name>
<feature type="chain" id="PRO_5004729984" description="Secreted protein" evidence="1">
    <location>
        <begin position="30"/>
        <end position="92"/>
    </location>
</feature>
<sequence>MYVRPSTYSAPSFLLRCFVFLQAHTTTHTQDAHCSGFECSFCGACWQLRVAAVVFFRVHEEEKGREGAQPESLFLRVWCTACDCVELGSVSH</sequence>
<evidence type="ECO:0000256" key="1">
    <source>
        <dbReference type="SAM" id="SignalP"/>
    </source>
</evidence>
<dbReference type="VEuPathDB" id="TriTrypDB:TCDM_12773"/>
<evidence type="ECO:0000313" key="3">
    <source>
        <dbReference type="Proteomes" id="UP000017861"/>
    </source>
</evidence>
<evidence type="ECO:0000313" key="2">
    <source>
        <dbReference type="EMBL" id="ESS55735.1"/>
    </source>
</evidence>
<keyword evidence="1" id="KW-0732">Signal</keyword>
<dbReference type="EMBL" id="AYLP01000691">
    <property type="protein sequence ID" value="ESS55735.1"/>
    <property type="molecule type" value="Genomic_DNA"/>
</dbReference>